<dbReference type="EMBL" id="BSOT01000005">
    <property type="protein sequence ID" value="GLR70990.1"/>
    <property type="molecule type" value="Genomic_DNA"/>
</dbReference>
<accession>A0AA37T3K6</accession>
<evidence type="ECO:0000256" key="10">
    <source>
        <dbReference type="ARBA" id="ARBA00023237"/>
    </source>
</evidence>
<dbReference type="GO" id="GO:0044718">
    <property type="term" value="P:siderophore transmembrane transport"/>
    <property type="evidence" value="ECO:0007669"/>
    <property type="project" value="TreeGrafter"/>
</dbReference>
<dbReference type="InterPro" id="IPR039426">
    <property type="entry name" value="TonB-dep_rcpt-like"/>
</dbReference>
<evidence type="ECO:0000256" key="4">
    <source>
        <dbReference type="ARBA" id="ARBA00022452"/>
    </source>
</evidence>
<evidence type="ECO:0000256" key="3">
    <source>
        <dbReference type="ARBA" id="ARBA00022448"/>
    </source>
</evidence>
<name>A0AA37T3K6_9ALTE</name>
<proteinExistence type="inferred from homology"/>
<dbReference type="AlphaFoldDB" id="A0AA37T3K6"/>
<evidence type="ECO:0000313" key="15">
    <source>
        <dbReference type="Proteomes" id="UP001156601"/>
    </source>
</evidence>
<evidence type="ECO:0000256" key="2">
    <source>
        <dbReference type="ARBA" id="ARBA00008143"/>
    </source>
</evidence>
<keyword evidence="15" id="KW-1185">Reference proteome</keyword>
<dbReference type="PANTHER" id="PTHR30069">
    <property type="entry name" value="TONB-DEPENDENT OUTER MEMBRANE RECEPTOR"/>
    <property type="match status" value="1"/>
</dbReference>
<feature type="domain" description="TonB-dependent receptor-like beta-barrel" evidence="13">
    <location>
        <begin position="285"/>
        <end position="655"/>
    </location>
</feature>
<comment type="subcellular location">
    <subcellularLocation>
        <location evidence="1">Cell outer membrane</location>
        <topology evidence="1">Multi-pass membrane protein</topology>
    </subcellularLocation>
</comment>
<sequence>MRYSAISLIVMTTFSISTLLAVSSGVVNAEEVNVVKPDHAAQSARPNPSTKKVEKINITGNRNRPNSEPTEQTQQLLAIAGIDSDPLAAAFSLPGVIYGGGDFGGEPAIRGSSPDDNSFFVDNVPVDYIFHLFGDSIFNKNIVRTFDLHSAAYGSAYSDATGGVFDVKLRDPRKQPIKTTFDASFLKVGVFTEGSLAENQAFYFSYRHSLLQFFFPEGKEEDGVKVFEAPISDDYQGKYQWLVGDDHKVTFAVGGASDKLGLSISEQSEEGRSDPDIVGDAFAKTSFDNQSLTWDYFPNRTDQYSLLVSHLAEQQNEYFGDEQFVKVDEDAWVLRAFAQTNRFPSHSLKAGVDVENRAIDYAIDLIPYFCTEQTNNCVDQKGERINDKDALDVKVMALYLEDIWTINSDWQLTSGLRAEKEDYSDSSFVHPRVRLDWMPTNKLAFHMRAGKYSQLQDAEYTVRILGNPDLDPIESSQVALGSDWSIVDLWSLSGEVYYKELEKLPRSLDIENDPLNLRYTNEVSGETKGIELLLEKARGNENWHSWLSLSWSTSDRTDGVTNVTTPYRLDTPVVVNWVYNMDISEKWSFGLRYTFRSGARYSPIVGIKPNPDYPENFVPVYGELNSEQLPNYSRLDIQADYATTFFGKEASWTFALINALGQQNTFGYYYEPKEDDTLSNYKITPEEGIGVFPSIGFSVTF</sequence>
<dbReference type="GO" id="GO:0009279">
    <property type="term" value="C:cell outer membrane"/>
    <property type="evidence" value="ECO:0007669"/>
    <property type="project" value="UniProtKB-SubCell"/>
</dbReference>
<keyword evidence="7" id="KW-0798">TonB box</keyword>
<dbReference type="GO" id="GO:0015344">
    <property type="term" value="F:siderophore uptake transmembrane transporter activity"/>
    <property type="evidence" value="ECO:0007669"/>
    <property type="project" value="TreeGrafter"/>
</dbReference>
<evidence type="ECO:0000256" key="11">
    <source>
        <dbReference type="SAM" id="MobiDB-lite"/>
    </source>
</evidence>
<feature type="region of interest" description="Disordered" evidence="11">
    <location>
        <begin position="38"/>
        <end position="71"/>
    </location>
</feature>
<dbReference type="InterPro" id="IPR000531">
    <property type="entry name" value="Beta-barrel_TonB"/>
</dbReference>
<keyword evidence="8" id="KW-0472">Membrane</keyword>
<keyword evidence="4" id="KW-1134">Transmembrane beta strand</keyword>
<evidence type="ECO:0000256" key="8">
    <source>
        <dbReference type="ARBA" id="ARBA00023136"/>
    </source>
</evidence>
<dbReference type="InterPro" id="IPR036942">
    <property type="entry name" value="Beta-barrel_TonB_sf"/>
</dbReference>
<dbReference type="SUPFAM" id="SSF56935">
    <property type="entry name" value="Porins"/>
    <property type="match status" value="1"/>
</dbReference>
<reference evidence="14" key="1">
    <citation type="journal article" date="2014" name="Int. J. Syst. Evol. Microbiol.">
        <title>Complete genome sequence of Corynebacterium casei LMG S-19264T (=DSM 44701T), isolated from a smear-ripened cheese.</title>
        <authorList>
            <consortium name="US DOE Joint Genome Institute (JGI-PGF)"/>
            <person name="Walter F."/>
            <person name="Albersmeier A."/>
            <person name="Kalinowski J."/>
            <person name="Ruckert C."/>
        </authorList>
    </citation>
    <scope>NUCLEOTIDE SEQUENCE</scope>
    <source>
        <strain evidence="14">NBRC 110023</strain>
    </source>
</reference>
<dbReference type="Proteomes" id="UP001156601">
    <property type="component" value="Unassembled WGS sequence"/>
</dbReference>
<comment type="caution">
    <text evidence="14">The sequence shown here is derived from an EMBL/GenBank/DDBJ whole genome shotgun (WGS) entry which is preliminary data.</text>
</comment>
<dbReference type="PANTHER" id="PTHR30069:SF29">
    <property type="entry name" value="HEMOGLOBIN AND HEMOGLOBIN-HAPTOGLOBIN-BINDING PROTEIN 1-RELATED"/>
    <property type="match status" value="1"/>
</dbReference>
<evidence type="ECO:0000256" key="12">
    <source>
        <dbReference type="SAM" id="SignalP"/>
    </source>
</evidence>
<evidence type="ECO:0000256" key="1">
    <source>
        <dbReference type="ARBA" id="ARBA00004571"/>
    </source>
</evidence>
<feature type="compositionally biased region" description="Polar residues" evidence="11">
    <location>
        <begin position="58"/>
        <end position="71"/>
    </location>
</feature>
<organism evidence="14 15">
    <name type="scientific">Agaribacter marinus</name>
    <dbReference type="NCBI Taxonomy" id="1431249"/>
    <lineage>
        <taxon>Bacteria</taxon>
        <taxon>Pseudomonadati</taxon>
        <taxon>Pseudomonadota</taxon>
        <taxon>Gammaproteobacteria</taxon>
        <taxon>Alteromonadales</taxon>
        <taxon>Alteromonadaceae</taxon>
        <taxon>Agaribacter</taxon>
    </lineage>
</organism>
<keyword evidence="5" id="KW-0812">Transmembrane</keyword>
<evidence type="ECO:0000256" key="5">
    <source>
        <dbReference type="ARBA" id="ARBA00022692"/>
    </source>
</evidence>
<dbReference type="RefSeq" id="WP_284217264.1">
    <property type="nucleotide sequence ID" value="NZ_BSOT01000005.1"/>
</dbReference>
<keyword evidence="6 12" id="KW-0732">Signal</keyword>
<feature type="signal peptide" evidence="12">
    <location>
        <begin position="1"/>
        <end position="29"/>
    </location>
</feature>
<dbReference type="Gene3D" id="2.40.170.20">
    <property type="entry name" value="TonB-dependent receptor, beta-barrel domain"/>
    <property type="match status" value="1"/>
</dbReference>
<protein>
    <recommendedName>
        <fullName evidence="13">TonB-dependent receptor-like beta-barrel domain-containing protein</fullName>
    </recommendedName>
</protein>
<evidence type="ECO:0000259" key="13">
    <source>
        <dbReference type="Pfam" id="PF00593"/>
    </source>
</evidence>
<evidence type="ECO:0000256" key="6">
    <source>
        <dbReference type="ARBA" id="ARBA00022729"/>
    </source>
</evidence>
<evidence type="ECO:0000256" key="7">
    <source>
        <dbReference type="ARBA" id="ARBA00023077"/>
    </source>
</evidence>
<keyword evidence="10" id="KW-0998">Cell outer membrane</keyword>
<evidence type="ECO:0000256" key="9">
    <source>
        <dbReference type="ARBA" id="ARBA00023170"/>
    </source>
</evidence>
<feature type="chain" id="PRO_5041384518" description="TonB-dependent receptor-like beta-barrel domain-containing protein" evidence="12">
    <location>
        <begin position="30"/>
        <end position="701"/>
    </location>
</feature>
<comment type="similarity">
    <text evidence="2">Belongs to the TonB-dependent receptor family. Hemoglobin/haptoglobin binding protein subfamily.</text>
</comment>
<reference evidence="14" key="2">
    <citation type="submission" date="2023-01" db="EMBL/GenBank/DDBJ databases">
        <title>Draft genome sequence of Agaribacter marinus strain NBRC 110023.</title>
        <authorList>
            <person name="Sun Q."/>
            <person name="Mori K."/>
        </authorList>
    </citation>
    <scope>NUCLEOTIDE SEQUENCE</scope>
    <source>
        <strain evidence="14">NBRC 110023</strain>
    </source>
</reference>
<gene>
    <name evidence="14" type="ORF">GCM10007852_18980</name>
</gene>
<keyword evidence="9" id="KW-0675">Receptor</keyword>
<dbReference type="Pfam" id="PF00593">
    <property type="entry name" value="TonB_dep_Rec_b-barrel"/>
    <property type="match status" value="1"/>
</dbReference>
<keyword evidence="3" id="KW-0813">Transport</keyword>
<evidence type="ECO:0000313" key="14">
    <source>
        <dbReference type="EMBL" id="GLR70990.1"/>
    </source>
</evidence>